<keyword evidence="2" id="KW-1185">Reference proteome</keyword>
<reference evidence="1 2" key="1">
    <citation type="journal article" date="2015" name="Genome Biol.">
        <title>Comparative genomics of Steinernema reveals deeply conserved gene regulatory networks.</title>
        <authorList>
            <person name="Dillman A.R."/>
            <person name="Macchietto M."/>
            <person name="Porter C.F."/>
            <person name="Rogers A."/>
            <person name="Williams B."/>
            <person name="Antoshechkin I."/>
            <person name="Lee M.M."/>
            <person name="Goodwin Z."/>
            <person name="Lu X."/>
            <person name="Lewis E.E."/>
            <person name="Goodrich-Blair H."/>
            <person name="Stock S.P."/>
            <person name="Adams B.J."/>
            <person name="Sternberg P.W."/>
            <person name="Mortazavi A."/>
        </authorList>
    </citation>
    <scope>NUCLEOTIDE SEQUENCE [LARGE SCALE GENOMIC DNA]</scope>
    <source>
        <strain evidence="1 2">ALL</strain>
    </source>
</reference>
<evidence type="ECO:0000313" key="2">
    <source>
        <dbReference type="Proteomes" id="UP000298663"/>
    </source>
</evidence>
<accession>A0A4U5MLI3</accession>
<organism evidence="1 2">
    <name type="scientific">Steinernema carpocapsae</name>
    <name type="common">Entomopathogenic nematode</name>
    <dbReference type="NCBI Taxonomy" id="34508"/>
    <lineage>
        <taxon>Eukaryota</taxon>
        <taxon>Metazoa</taxon>
        <taxon>Ecdysozoa</taxon>
        <taxon>Nematoda</taxon>
        <taxon>Chromadorea</taxon>
        <taxon>Rhabditida</taxon>
        <taxon>Tylenchina</taxon>
        <taxon>Panagrolaimomorpha</taxon>
        <taxon>Strongyloidoidea</taxon>
        <taxon>Steinernematidae</taxon>
        <taxon>Steinernema</taxon>
    </lineage>
</organism>
<evidence type="ECO:0000313" key="1">
    <source>
        <dbReference type="EMBL" id="TKR70336.1"/>
    </source>
</evidence>
<dbReference type="Proteomes" id="UP000298663">
    <property type="component" value="Unassembled WGS sequence"/>
</dbReference>
<proteinExistence type="predicted"/>
<sequence length="150" mass="16955">MGAQNVAVYKCEIFERFTVNRTFPRLTTDPSGSESFKFQVEHVNNTGQNLTLHIKPYNESCMSLKIEHSDLGKTNGNPPKTVTKTLKNPQGDVEFSGSFELQVKYFRYIDSEGCDPATDAFLDIETTWTSMAVKKMPVLVFIMIVLMAFL</sequence>
<gene>
    <name evidence="1" type="ORF">L596_022375</name>
</gene>
<dbReference type="AlphaFoldDB" id="A0A4U5MLI3"/>
<dbReference type="EMBL" id="AZBU02000007">
    <property type="protein sequence ID" value="TKR70336.1"/>
    <property type="molecule type" value="Genomic_DNA"/>
</dbReference>
<protein>
    <submittedName>
        <fullName evidence="1">Uncharacterized protein</fullName>
    </submittedName>
</protein>
<comment type="caution">
    <text evidence="1">The sequence shown here is derived from an EMBL/GenBank/DDBJ whole genome shotgun (WGS) entry which is preliminary data.</text>
</comment>
<name>A0A4U5MLI3_STECR</name>
<reference evidence="1 2" key="2">
    <citation type="journal article" date="2019" name="G3 (Bethesda)">
        <title>Hybrid Assembly of the Genome of the Entomopathogenic Nematode Steinernema carpocapsae Identifies the X-Chromosome.</title>
        <authorList>
            <person name="Serra L."/>
            <person name="Macchietto M."/>
            <person name="Macias-Munoz A."/>
            <person name="McGill C.J."/>
            <person name="Rodriguez I.M."/>
            <person name="Rodriguez B."/>
            <person name="Murad R."/>
            <person name="Mortazavi A."/>
        </authorList>
    </citation>
    <scope>NUCLEOTIDE SEQUENCE [LARGE SCALE GENOMIC DNA]</scope>
    <source>
        <strain evidence="1 2">ALL</strain>
    </source>
</reference>